<protein>
    <submittedName>
        <fullName evidence="2">Transglutaminase-like cysteine proteinase BTLCP</fullName>
    </submittedName>
</protein>
<name>A0A4R7NCI2_9GAMM</name>
<comment type="caution">
    <text evidence="2">The sequence shown here is derived from an EMBL/GenBank/DDBJ whole genome shotgun (WGS) entry which is preliminary data.</text>
</comment>
<dbReference type="Gene3D" id="3.10.620.30">
    <property type="match status" value="1"/>
</dbReference>
<feature type="chain" id="PRO_5020632870" evidence="1">
    <location>
        <begin position="30"/>
        <end position="224"/>
    </location>
</feature>
<dbReference type="PROSITE" id="PS51318">
    <property type="entry name" value="TAT"/>
    <property type="match status" value="1"/>
</dbReference>
<dbReference type="AlphaFoldDB" id="A0A4R7NCI2"/>
<proteinExistence type="predicted"/>
<accession>A0A4R7NCI2</accession>
<dbReference type="InterPro" id="IPR006311">
    <property type="entry name" value="TAT_signal"/>
</dbReference>
<dbReference type="PANTHER" id="PTHR39327">
    <property type="match status" value="1"/>
</dbReference>
<dbReference type="PANTHER" id="PTHR39327:SF1">
    <property type="entry name" value="BLR5470 PROTEIN"/>
    <property type="match status" value="1"/>
</dbReference>
<dbReference type="EMBL" id="SOBR01000013">
    <property type="protein sequence ID" value="TDU18103.1"/>
    <property type="molecule type" value="Genomic_DNA"/>
</dbReference>
<reference evidence="2 3" key="1">
    <citation type="submission" date="2019-03" db="EMBL/GenBank/DDBJ databases">
        <title>Genomic Encyclopedia of Type Strains, Phase IV (KMG-IV): sequencing the most valuable type-strain genomes for metagenomic binning, comparative biology and taxonomic classification.</title>
        <authorList>
            <person name="Goeker M."/>
        </authorList>
    </citation>
    <scope>NUCLEOTIDE SEQUENCE [LARGE SCALE GENOMIC DNA]</scope>
    <source>
        <strain evidence="2 3">DSM 6770</strain>
    </source>
</reference>
<dbReference type="Pfam" id="PF06035">
    <property type="entry name" value="Peptidase_C93"/>
    <property type="match status" value="1"/>
</dbReference>
<evidence type="ECO:0000313" key="3">
    <source>
        <dbReference type="Proteomes" id="UP000295380"/>
    </source>
</evidence>
<evidence type="ECO:0000256" key="1">
    <source>
        <dbReference type="SAM" id="SignalP"/>
    </source>
</evidence>
<feature type="signal peptide" evidence="1">
    <location>
        <begin position="1"/>
        <end position="29"/>
    </location>
</feature>
<dbReference type="RefSeq" id="WP_243833215.1">
    <property type="nucleotide sequence ID" value="NZ_SOBR01000013.1"/>
</dbReference>
<keyword evidence="3" id="KW-1185">Reference proteome</keyword>
<organism evidence="2 3">
    <name type="scientific">Chromohalobacter marismortui</name>
    <dbReference type="NCBI Taxonomy" id="42055"/>
    <lineage>
        <taxon>Bacteria</taxon>
        <taxon>Pseudomonadati</taxon>
        <taxon>Pseudomonadota</taxon>
        <taxon>Gammaproteobacteria</taxon>
        <taxon>Oceanospirillales</taxon>
        <taxon>Halomonadaceae</taxon>
        <taxon>Chromohalobacter</taxon>
    </lineage>
</organism>
<keyword evidence="1" id="KW-0732">Signal</keyword>
<sequence length="224" mass="25550">MNITRRRLLSGLSAGMLCLLMGVPSSAPAFNPERIRQKMRQAYGAPGVALIDEWLAMVQRLRDARLGDQMREVNDFFNRRVRWRDDIDIWGQKDYWATPLEILGRRAGDCEDYSIAKYITLKELGVPGNKLRMIYVRARIGRSGRTQAHMVLGYYQTPASEPLLLDNMILSIRPASERNDLDPVFSFNSSGLWAGGSQESRADPLARLSRWQSVVSRMRDQGFI</sequence>
<gene>
    <name evidence="2" type="ORF">C8E00_1134</name>
</gene>
<dbReference type="Proteomes" id="UP000295380">
    <property type="component" value="Unassembled WGS sequence"/>
</dbReference>
<dbReference type="InterPro" id="IPR010319">
    <property type="entry name" value="Transglutaminase-like_Cys_pept"/>
</dbReference>
<evidence type="ECO:0000313" key="2">
    <source>
        <dbReference type="EMBL" id="TDU18103.1"/>
    </source>
</evidence>